<dbReference type="InterPro" id="IPR029025">
    <property type="entry name" value="T3SS_substrate_exporter_C"/>
</dbReference>
<dbReference type="GO" id="GO:0005886">
    <property type="term" value="C:plasma membrane"/>
    <property type="evidence" value="ECO:0007669"/>
    <property type="project" value="TreeGrafter"/>
</dbReference>
<feature type="transmembrane region" description="Helical" evidence="3">
    <location>
        <begin position="183"/>
        <end position="209"/>
    </location>
</feature>
<dbReference type="Pfam" id="PF01312">
    <property type="entry name" value="Bac_export_2"/>
    <property type="match status" value="1"/>
</dbReference>
<dbReference type="Gene3D" id="6.10.250.2080">
    <property type="match status" value="1"/>
</dbReference>
<dbReference type="PRINTS" id="PR00950">
    <property type="entry name" value="TYPE3IMSPROT"/>
</dbReference>
<feature type="compositionally biased region" description="Basic and acidic residues" evidence="2">
    <location>
        <begin position="8"/>
        <end position="24"/>
    </location>
</feature>
<keyword evidence="4" id="KW-0282">Flagellum</keyword>
<proteinExistence type="inferred from homology"/>
<feature type="compositionally biased region" description="Basic and acidic residues" evidence="2">
    <location>
        <begin position="221"/>
        <end position="238"/>
    </location>
</feature>
<dbReference type="AlphaFoldDB" id="A0A1H7YKT7"/>
<dbReference type="GO" id="GO:0009306">
    <property type="term" value="P:protein secretion"/>
    <property type="evidence" value="ECO:0007669"/>
    <property type="project" value="InterPro"/>
</dbReference>
<gene>
    <name evidence="4" type="ORF">SAMN04488103_101234</name>
</gene>
<feature type="transmembrane region" description="Helical" evidence="3">
    <location>
        <begin position="36"/>
        <end position="65"/>
    </location>
</feature>
<keyword evidence="3" id="KW-0472">Membrane</keyword>
<accession>A0A1H7YKT7</accession>
<dbReference type="PANTHER" id="PTHR30531:SF12">
    <property type="entry name" value="FLAGELLAR BIOSYNTHETIC PROTEIN FLHB"/>
    <property type="match status" value="1"/>
</dbReference>
<dbReference type="OrthoDB" id="9807950at2"/>
<evidence type="ECO:0000256" key="2">
    <source>
        <dbReference type="SAM" id="MobiDB-lite"/>
    </source>
</evidence>
<evidence type="ECO:0000313" key="5">
    <source>
        <dbReference type="Proteomes" id="UP000198761"/>
    </source>
</evidence>
<organism evidence="4 5">
    <name type="scientific">Gemmobacter aquatilis</name>
    <dbReference type="NCBI Taxonomy" id="933059"/>
    <lineage>
        <taxon>Bacteria</taxon>
        <taxon>Pseudomonadati</taxon>
        <taxon>Pseudomonadota</taxon>
        <taxon>Alphaproteobacteria</taxon>
        <taxon>Rhodobacterales</taxon>
        <taxon>Paracoccaceae</taxon>
        <taxon>Gemmobacter</taxon>
    </lineage>
</organism>
<protein>
    <submittedName>
        <fullName evidence="4">Flagellar biosynthetic protein FlhB</fullName>
    </submittedName>
</protein>
<evidence type="ECO:0000313" key="4">
    <source>
        <dbReference type="EMBL" id="SEM46862.1"/>
    </source>
</evidence>
<keyword evidence="3" id="KW-1133">Transmembrane helix</keyword>
<dbReference type="STRING" id="933059.SAMN04488103_101234"/>
<dbReference type="PANTHER" id="PTHR30531">
    <property type="entry name" value="FLAGELLAR BIOSYNTHETIC PROTEIN FLHB"/>
    <property type="match status" value="1"/>
</dbReference>
<dbReference type="Proteomes" id="UP000198761">
    <property type="component" value="Unassembled WGS sequence"/>
</dbReference>
<dbReference type="EMBL" id="FOCE01000001">
    <property type="protein sequence ID" value="SEM46862.1"/>
    <property type="molecule type" value="Genomic_DNA"/>
</dbReference>
<feature type="transmembrane region" description="Helical" evidence="3">
    <location>
        <begin position="141"/>
        <end position="163"/>
    </location>
</feature>
<feature type="region of interest" description="Disordered" evidence="2">
    <location>
        <begin position="221"/>
        <end position="245"/>
    </location>
</feature>
<dbReference type="RefSeq" id="WP_091295595.1">
    <property type="nucleotide sequence ID" value="NZ_FOCE01000001.1"/>
</dbReference>
<comment type="similarity">
    <text evidence="1">Belongs to the type III secretion exporter family.</text>
</comment>
<dbReference type="InterPro" id="IPR006135">
    <property type="entry name" value="T3SS_substrate_exporter"/>
</dbReference>
<keyword evidence="4" id="KW-0966">Cell projection</keyword>
<dbReference type="SUPFAM" id="SSF160544">
    <property type="entry name" value="EscU C-terminal domain-like"/>
    <property type="match status" value="1"/>
</dbReference>
<keyword evidence="5" id="KW-1185">Reference proteome</keyword>
<name>A0A1H7YKT7_9RHOB</name>
<evidence type="ECO:0000256" key="1">
    <source>
        <dbReference type="ARBA" id="ARBA00010690"/>
    </source>
</evidence>
<dbReference type="Gene3D" id="3.40.1690.10">
    <property type="entry name" value="secretion proteins EscU"/>
    <property type="match status" value="1"/>
</dbReference>
<keyword evidence="3" id="KW-0812">Transmembrane</keyword>
<evidence type="ECO:0000256" key="3">
    <source>
        <dbReference type="SAM" id="Phobius"/>
    </source>
</evidence>
<sequence>MSGEDSDDKQFDATPKRLEDLRKEGRVPRSPDLLTAAAYAGLLLAILGPGVWAVQRIGAALLMLLDQPDRLARAGGAAPLAGVMGGVLGGLAPFVLLPALAVIAMLVVQRAIVLTPTNLMPKLSRISPLHNAGQKFGRAGLFEFAKNTVKMLLIGMILGHFLLARQDAILGTLGLAPGVGMEILMDLAVDFLTIVLLLSVVLGGADYLWQRLEHARNARMSRQEMMDEHKESEGDPHAKSHRRQKGQEIALNRMLRDVGEADVVIVNPTHYAVALRWDRAAKRAPVCVAKGMDEIAARIRERAQLAGVPIHSDPPIARALHATLDLGAEVRREDYKAVAAAIRFAESMRKRAKRKGM</sequence>
<feature type="region of interest" description="Disordered" evidence="2">
    <location>
        <begin position="1"/>
        <end position="24"/>
    </location>
</feature>
<reference evidence="4 5" key="1">
    <citation type="submission" date="2016-10" db="EMBL/GenBank/DDBJ databases">
        <authorList>
            <person name="de Groot N.N."/>
        </authorList>
    </citation>
    <scope>NUCLEOTIDE SEQUENCE [LARGE SCALE GENOMIC DNA]</scope>
    <source>
        <strain evidence="4 5">DSM 3857</strain>
    </source>
</reference>
<keyword evidence="4" id="KW-0969">Cilium</keyword>